<evidence type="ECO:0000313" key="3">
    <source>
        <dbReference type="WBParaSite" id="TCNE_0000914401-mRNA-1"/>
    </source>
</evidence>
<accession>A0A183UKX4</accession>
<dbReference type="WBParaSite" id="TCNE_0000914401-mRNA-1">
    <property type="protein sequence ID" value="TCNE_0000914401-mRNA-1"/>
    <property type="gene ID" value="TCNE_0000914401"/>
</dbReference>
<protein>
    <submittedName>
        <fullName evidence="3">Secreted protein</fullName>
    </submittedName>
</protein>
<reference evidence="1 2" key="2">
    <citation type="submission" date="2018-11" db="EMBL/GenBank/DDBJ databases">
        <authorList>
            <consortium name="Pathogen Informatics"/>
        </authorList>
    </citation>
    <scope>NUCLEOTIDE SEQUENCE [LARGE SCALE GENOMIC DNA]</scope>
</reference>
<evidence type="ECO:0000313" key="2">
    <source>
        <dbReference type="Proteomes" id="UP000050794"/>
    </source>
</evidence>
<evidence type="ECO:0000313" key="1">
    <source>
        <dbReference type="EMBL" id="VDM40465.1"/>
    </source>
</evidence>
<dbReference type="AlphaFoldDB" id="A0A183UKX4"/>
<keyword evidence="2" id="KW-1185">Reference proteome</keyword>
<gene>
    <name evidence="1" type="ORF">TCNE_LOCUS9144</name>
</gene>
<proteinExistence type="predicted"/>
<organism evidence="2 3">
    <name type="scientific">Toxocara canis</name>
    <name type="common">Canine roundworm</name>
    <dbReference type="NCBI Taxonomy" id="6265"/>
    <lineage>
        <taxon>Eukaryota</taxon>
        <taxon>Metazoa</taxon>
        <taxon>Ecdysozoa</taxon>
        <taxon>Nematoda</taxon>
        <taxon>Chromadorea</taxon>
        <taxon>Rhabditida</taxon>
        <taxon>Spirurina</taxon>
        <taxon>Ascaridomorpha</taxon>
        <taxon>Ascaridoidea</taxon>
        <taxon>Toxocaridae</taxon>
        <taxon>Toxocara</taxon>
    </lineage>
</organism>
<name>A0A183UKX4_TOXCA</name>
<sequence length="66" mass="7137">MRRGRTAATSVTAVSGHVCCVRLPPTASASLTNKRVCRARVEEPAERLGRQAATQLHEALVAVRRI</sequence>
<dbReference type="EMBL" id="UYWY01020088">
    <property type="protein sequence ID" value="VDM40465.1"/>
    <property type="molecule type" value="Genomic_DNA"/>
</dbReference>
<dbReference type="Proteomes" id="UP000050794">
    <property type="component" value="Unassembled WGS sequence"/>
</dbReference>
<reference evidence="3" key="1">
    <citation type="submission" date="2016-06" db="UniProtKB">
        <authorList>
            <consortium name="WormBaseParasite"/>
        </authorList>
    </citation>
    <scope>IDENTIFICATION</scope>
</reference>